<dbReference type="Pfam" id="PF06182">
    <property type="entry name" value="ABC2_membrane_6"/>
    <property type="match status" value="1"/>
</dbReference>
<dbReference type="AlphaFoldDB" id="A0A1G7R4Q4"/>
<keyword evidence="1" id="KW-0812">Transmembrane</keyword>
<name>A0A1G7R4Q4_9BACL</name>
<keyword evidence="1" id="KW-1133">Transmembrane helix</keyword>
<evidence type="ECO:0000256" key="1">
    <source>
        <dbReference type="SAM" id="Phobius"/>
    </source>
</evidence>
<evidence type="ECO:0000313" key="2">
    <source>
        <dbReference type="EMBL" id="SDG05129.1"/>
    </source>
</evidence>
<feature type="transmembrane region" description="Helical" evidence="1">
    <location>
        <begin position="219"/>
        <end position="246"/>
    </location>
</feature>
<dbReference type="InterPro" id="IPR010390">
    <property type="entry name" value="ABC-2_transporter-like"/>
</dbReference>
<dbReference type="Proteomes" id="UP000198972">
    <property type="component" value="Unassembled WGS sequence"/>
</dbReference>
<dbReference type="RefSeq" id="WP_091233887.1">
    <property type="nucleotide sequence ID" value="NZ_FNBG01000024.1"/>
</dbReference>
<organism evidence="2 3">
    <name type="scientific">Fontibacillus panacisegetis</name>
    <dbReference type="NCBI Taxonomy" id="670482"/>
    <lineage>
        <taxon>Bacteria</taxon>
        <taxon>Bacillati</taxon>
        <taxon>Bacillota</taxon>
        <taxon>Bacilli</taxon>
        <taxon>Bacillales</taxon>
        <taxon>Paenibacillaceae</taxon>
        <taxon>Fontibacillus</taxon>
    </lineage>
</organism>
<feature type="transmembrane region" description="Helical" evidence="1">
    <location>
        <begin position="143"/>
        <end position="168"/>
    </location>
</feature>
<sequence>MRKYWEMMKSQIKVDMAYPLWYWASSVATVVQMLIIFAFWNAVYENRTTISDMSLEAMVTYTMIAVLLNDFVAGVGTQLANQVRDGSVSIELMRPYNLLDKLVALDLGFKISAVTRQTIPLLVIAYLFLGVSLPVSWEAALLFVLSAILGIFIGTQLDLILGIAAFWLDYIWGLRMLRGAILLFFTGALVPITMFPEWLRILSAYLPFQSMVFIPVSIYTGQLTGMAALQAMIIQVLWLAGIYAGIRVLWSYAIRRVTIFGG</sequence>
<feature type="transmembrane region" description="Helical" evidence="1">
    <location>
        <begin position="60"/>
        <end position="80"/>
    </location>
</feature>
<accession>A0A1G7R4Q4</accession>
<dbReference type="OrthoDB" id="8582979at2"/>
<dbReference type="PANTHER" id="PTHR36832:SF1">
    <property type="entry name" value="SLR1174 PROTEIN"/>
    <property type="match status" value="1"/>
</dbReference>
<keyword evidence="3" id="KW-1185">Reference proteome</keyword>
<dbReference type="STRING" id="670482.SAMN04488542_12471"/>
<feature type="transmembrane region" description="Helical" evidence="1">
    <location>
        <begin position="180"/>
        <end position="199"/>
    </location>
</feature>
<proteinExistence type="predicted"/>
<dbReference type="EMBL" id="FNBG01000024">
    <property type="protein sequence ID" value="SDG05129.1"/>
    <property type="molecule type" value="Genomic_DNA"/>
</dbReference>
<reference evidence="2 3" key="1">
    <citation type="submission" date="2016-10" db="EMBL/GenBank/DDBJ databases">
        <authorList>
            <person name="de Groot N.N."/>
        </authorList>
    </citation>
    <scope>NUCLEOTIDE SEQUENCE [LARGE SCALE GENOMIC DNA]</scope>
    <source>
        <strain evidence="2 3">DSM 28129</strain>
    </source>
</reference>
<dbReference type="PANTHER" id="PTHR36832">
    <property type="entry name" value="SLR1174 PROTEIN-RELATED"/>
    <property type="match status" value="1"/>
</dbReference>
<protein>
    <submittedName>
        <fullName evidence="2">ABC-2 type transport system permease protein</fullName>
    </submittedName>
</protein>
<evidence type="ECO:0000313" key="3">
    <source>
        <dbReference type="Proteomes" id="UP000198972"/>
    </source>
</evidence>
<gene>
    <name evidence="2" type="ORF">SAMN04488542_12471</name>
</gene>
<feature type="transmembrane region" description="Helical" evidence="1">
    <location>
        <begin position="119"/>
        <end position="137"/>
    </location>
</feature>
<feature type="transmembrane region" description="Helical" evidence="1">
    <location>
        <begin position="20"/>
        <end position="40"/>
    </location>
</feature>
<keyword evidence="1" id="KW-0472">Membrane</keyword>